<dbReference type="CDD" id="cd00090">
    <property type="entry name" value="HTH_ARSR"/>
    <property type="match status" value="1"/>
</dbReference>
<dbReference type="InterPro" id="IPR036388">
    <property type="entry name" value="WH-like_DNA-bd_sf"/>
</dbReference>
<dbReference type="EMBL" id="VJWX01000153">
    <property type="protein sequence ID" value="TVT49472.1"/>
    <property type="molecule type" value="Genomic_DNA"/>
</dbReference>
<dbReference type="PANTHER" id="PTHR37318">
    <property type="entry name" value="BSL7504 PROTEIN"/>
    <property type="match status" value="1"/>
</dbReference>
<evidence type="ECO:0000313" key="3">
    <source>
        <dbReference type="Proteomes" id="UP000320011"/>
    </source>
</evidence>
<dbReference type="RefSeq" id="WP_144589327.1">
    <property type="nucleotide sequence ID" value="NZ_VJWX01000153.1"/>
</dbReference>
<organism evidence="2 3">
    <name type="scientific">Amycolatopsis rhizosphaerae</name>
    <dbReference type="NCBI Taxonomy" id="2053003"/>
    <lineage>
        <taxon>Bacteria</taxon>
        <taxon>Bacillati</taxon>
        <taxon>Actinomycetota</taxon>
        <taxon>Actinomycetes</taxon>
        <taxon>Pseudonocardiales</taxon>
        <taxon>Pseudonocardiaceae</taxon>
        <taxon>Amycolatopsis</taxon>
    </lineage>
</organism>
<dbReference type="Gene3D" id="1.10.10.10">
    <property type="entry name" value="Winged helix-like DNA-binding domain superfamily/Winged helix DNA-binding domain"/>
    <property type="match status" value="1"/>
</dbReference>
<proteinExistence type="predicted"/>
<reference evidence="2 3" key="2">
    <citation type="submission" date="2019-08" db="EMBL/GenBank/DDBJ databases">
        <title>Amycolatopsis acidicola sp. nov., isolated from peat swamp forest soil.</title>
        <authorList>
            <person name="Srisuk N."/>
        </authorList>
    </citation>
    <scope>NUCLEOTIDE SEQUENCE [LARGE SCALE GENOMIC DNA]</scope>
    <source>
        <strain evidence="2 3">TBRC 6029</strain>
    </source>
</reference>
<dbReference type="SUPFAM" id="SSF46785">
    <property type="entry name" value="Winged helix' DNA-binding domain"/>
    <property type="match status" value="1"/>
</dbReference>
<dbReference type="Proteomes" id="UP000320011">
    <property type="component" value="Unassembled WGS sequence"/>
</dbReference>
<dbReference type="PANTHER" id="PTHR37318:SF1">
    <property type="entry name" value="BSL7504 PROTEIN"/>
    <property type="match status" value="1"/>
</dbReference>
<sequence length="99" mass="10652">MNLSDLDPVIHAPKRLAAMSVLANGERADFGFLRNHLGISDSDLSKQMTALEHAGYVKVSKTGRGRGGATWYRITPAGHQAYQRHITALNAIVAGTTHA</sequence>
<dbReference type="Pfam" id="PF13601">
    <property type="entry name" value="HTH_34"/>
    <property type="match status" value="1"/>
</dbReference>
<name>A0A558CL79_9PSEU</name>
<protein>
    <submittedName>
        <fullName evidence="2">ArsR family transcriptional regulator</fullName>
    </submittedName>
</protein>
<keyword evidence="3" id="KW-1185">Reference proteome</keyword>
<evidence type="ECO:0000313" key="2">
    <source>
        <dbReference type="EMBL" id="TVT49472.1"/>
    </source>
</evidence>
<accession>A0A558CL79</accession>
<gene>
    <name evidence="2" type="ORF">FNH05_16930</name>
</gene>
<dbReference type="InterPro" id="IPR027395">
    <property type="entry name" value="WH_DNA-bd_dom"/>
</dbReference>
<evidence type="ECO:0000259" key="1">
    <source>
        <dbReference type="Pfam" id="PF13601"/>
    </source>
</evidence>
<feature type="domain" description="Winged helix DNA-binding" evidence="1">
    <location>
        <begin position="15"/>
        <end position="93"/>
    </location>
</feature>
<dbReference type="InterPro" id="IPR036390">
    <property type="entry name" value="WH_DNA-bd_sf"/>
</dbReference>
<comment type="caution">
    <text evidence="2">The sequence shown here is derived from an EMBL/GenBank/DDBJ whole genome shotgun (WGS) entry which is preliminary data.</text>
</comment>
<dbReference type="OrthoDB" id="4952043at2"/>
<dbReference type="InterPro" id="IPR011991">
    <property type="entry name" value="ArsR-like_HTH"/>
</dbReference>
<dbReference type="AlphaFoldDB" id="A0A558CL79"/>
<reference evidence="2 3" key="1">
    <citation type="submission" date="2019-07" db="EMBL/GenBank/DDBJ databases">
        <authorList>
            <person name="Duangmal K."/>
            <person name="Teo W.F.A."/>
        </authorList>
    </citation>
    <scope>NUCLEOTIDE SEQUENCE [LARGE SCALE GENOMIC DNA]</scope>
    <source>
        <strain evidence="2 3">TBRC 6029</strain>
    </source>
</reference>